<name>A0AAW2D527_9ROSI</name>
<keyword evidence="2" id="KW-0812">Transmembrane</keyword>
<proteinExistence type="predicted"/>
<evidence type="ECO:0000256" key="2">
    <source>
        <dbReference type="SAM" id="Phobius"/>
    </source>
</evidence>
<dbReference type="InterPro" id="IPR000157">
    <property type="entry name" value="TIR_dom"/>
</dbReference>
<dbReference type="SUPFAM" id="SSF52540">
    <property type="entry name" value="P-loop containing nucleoside triphosphate hydrolases"/>
    <property type="match status" value="1"/>
</dbReference>
<dbReference type="Proteomes" id="UP001459277">
    <property type="component" value="Unassembled WGS sequence"/>
</dbReference>
<dbReference type="FunFam" id="3.40.50.10140:FF:000007">
    <property type="entry name" value="Disease resistance protein (TIR-NBS-LRR class)"/>
    <property type="match status" value="2"/>
</dbReference>
<reference evidence="4 5" key="1">
    <citation type="submission" date="2024-01" db="EMBL/GenBank/DDBJ databases">
        <title>A telomere-to-telomere, gap-free genome of sweet tea (Lithocarpus litseifolius).</title>
        <authorList>
            <person name="Zhou J."/>
        </authorList>
    </citation>
    <scope>NUCLEOTIDE SEQUENCE [LARGE SCALE GENOMIC DNA]</scope>
    <source>
        <strain evidence="4">Zhou-2022a</strain>
        <tissue evidence="4">Leaf</tissue>
    </source>
</reference>
<evidence type="ECO:0000259" key="3">
    <source>
        <dbReference type="PROSITE" id="PS50104"/>
    </source>
</evidence>
<accession>A0AAW2D527</accession>
<dbReference type="AlphaFoldDB" id="A0AAW2D527"/>
<dbReference type="PRINTS" id="PR00364">
    <property type="entry name" value="DISEASERSIST"/>
</dbReference>
<protein>
    <recommendedName>
        <fullName evidence="3">TIR domain-containing protein</fullName>
    </recommendedName>
</protein>
<dbReference type="InterPro" id="IPR002182">
    <property type="entry name" value="NB-ARC"/>
</dbReference>
<evidence type="ECO:0000256" key="1">
    <source>
        <dbReference type="ARBA" id="ARBA00023027"/>
    </source>
</evidence>
<dbReference type="GO" id="GO:0007165">
    <property type="term" value="P:signal transduction"/>
    <property type="evidence" value="ECO:0007669"/>
    <property type="project" value="InterPro"/>
</dbReference>
<evidence type="ECO:0000313" key="5">
    <source>
        <dbReference type="Proteomes" id="UP001459277"/>
    </source>
</evidence>
<dbReference type="InterPro" id="IPR035897">
    <property type="entry name" value="Toll_tir_struct_dom_sf"/>
</dbReference>
<dbReference type="GO" id="GO:0043531">
    <property type="term" value="F:ADP binding"/>
    <property type="evidence" value="ECO:0007669"/>
    <property type="project" value="InterPro"/>
</dbReference>
<dbReference type="PANTHER" id="PTHR11017">
    <property type="entry name" value="LEUCINE-RICH REPEAT-CONTAINING PROTEIN"/>
    <property type="match status" value="1"/>
</dbReference>
<keyword evidence="2" id="KW-1133">Transmembrane helix</keyword>
<keyword evidence="2" id="KW-0472">Membrane</keyword>
<dbReference type="GO" id="GO:0006952">
    <property type="term" value="P:defense response"/>
    <property type="evidence" value="ECO:0007669"/>
    <property type="project" value="InterPro"/>
</dbReference>
<feature type="domain" description="TIR" evidence="3">
    <location>
        <begin position="171"/>
        <end position="335"/>
    </location>
</feature>
<dbReference type="Pfam" id="PF01582">
    <property type="entry name" value="TIR"/>
    <property type="match status" value="2"/>
</dbReference>
<keyword evidence="1" id="KW-0520">NAD</keyword>
<dbReference type="Gene3D" id="3.40.50.10140">
    <property type="entry name" value="Toll/interleukin-1 receptor homology (TIR) domain"/>
    <property type="match status" value="2"/>
</dbReference>
<comment type="caution">
    <text evidence="4">The sequence shown here is derived from an EMBL/GenBank/DDBJ whole genome shotgun (WGS) entry which is preliminary data.</text>
</comment>
<dbReference type="PROSITE" id="PS50104">
    <property type="entry name" value="TIR"/>
    <property type="match status" value="2"/>
</dbReference>
<dbReference type="InterPro" id="IPR044974">
    <property type="entry name" value="Disease_R_plants"/>
</dbReference>
<keyword evidence="5" id="KW-1185">Reference proteome</keyword>
<organism evidence="4 5">
    <name type="scientific">Lithocarpus litseifolius</name>
    <dbReference type="NCBI Taxonomy" id="425828"/>
    <lineage>
        <taxon>Eukaryota</taxon>
        <taxon>Viridiplantae</taxon>
        <taxon>Streptophyta</taxon>
        <taxon>Embryophyta</taxon>
        <taxon>Tracheophyta</taxon>
        <taxon>Spermatophyta</taxon>
        <taxon>Magnoliopsida</taxon>
        <taxon>eudicotyledons</taxon>
        <taxon>Gunneridae</taxon>
        <taxon>Pentapetalae</taxon>
        <taxon>rosids</taxon>
        <taxon>fabids</taxon>
        <taxon>Fagales</taxon>
        <taxon>Fagaceae</taxon>
        <taxon>Lithocarpus</taxon>
    </lineage>
</organism>
<sequence>MATSHTYDVFLSFKGVDSRNNFMGHLYDNMKKRGIRIFMDESNLKNGIAIAPILAKAIEESKLSLIVFSKNYAFSIWCLNELEKIVECMNSRNHIIKPIFLDVNPSEVRHQKENFGKALAKHEQKSNIQKVQGWKTALTKEADTVPYWPVLAGFYLQCLFELQATMAMSSNTYDVFLSFKGEDTLKTFTSHLYNSLKKMKIRTFMDERELKKGEEIPPTLAKAIEESRLSIVVISKNYAFSAWCLNELKKIVECKNTKDHIIKPIFFEVTPSEARDQKATIGKALAKHKQNFSMEKVQEWRKALHQVANLSGWTTTDRNQSDLIEEIVKHINIRVKRVPVISIPEHLVGIDAHLSKIESHLDIKNPNEVRMLGIYGPQGVGKSTLAKVFYYKHFSEFECSSYVECISERIKGKYEIVEVQKVLLSEILGDSSLIAWYNREEGAKMIEDVLSSKRVLLVLDDVDDEQQLEKLAGGFHWFGPGSRIIVTTKKAKLLHNYKVHFTYEMKGLNPAEAVQLFSWHAFKRNEPDQCSRELTNAIVTYTKGIPSVLVKLGTDLFSERMSYRQSEVDGENKQVGLKCNLARNMPKEMFKQGRQCNVETRRLGTSLEQNLRENMEPLDMKVQKECFEVEREDDDFKHKQLETDEVYEEESEDLVTFPGIMALLFQASAFIISVLVIFYFR</sequence>
<dbReference type="InterPro" id="IPR027417">
    <property type="entry name" value="P-loop_NTPase"/>
</dbReference>
<feature type="transmembrane region" description="Helical" evidence="2">
    <location>
        <begin position="660"/>
        <end position="680"/>
    </location>
</feature>
<dbReference type="SMART" id="SM00255">
    <property type="entry name" value="TIR"/>
    <property type="match status" value="2"/>
</dbReference>
<evidence type="ECO:0000313" key="4">
    <source>
        <dbReference type="EMBL" id="KAL0005399.1"/>
    </source>
</evidence>
<dbReference type="Pfam" id="PF00931">
    <property type="entry name" value="NB-ARC"/>
    <property type="match status" value="1"/>
</dbReference>
<dbReference type="EMBL" id="JAZDWU010000004">
    <property type="protein sequence ID" value="KAL0005399.1"/>
    <property type="molecule type" value="Genomic_DNA"/>
</dbReference>
<dbReference type="PANTHER" id="PTHR11017:SF570">
    <property type="entry name" value="DISEASE RESISTANCE PROTEIN (TIR-NBS CLASS)-RELATED"/>
    <property type="match status" value="1"/>
</dbReference>
<dbReference type="Gene3D" id="3.40.50.300">
    <property type="entry name" value="P-loop containing nucleotide triphosphate hydrolases"/>
    <property type="match status" value="1"/>
</dbReference>
<dbReference type="SUPFAM" id="SSF52200">
    <property type="entry name" value="Toll/Interleukin receptor TIR domain"/>
    <property type="match status" value="2"/>
</dbReference>
<gene>
    <name evidence="4" type="ORF">SO802_012960</name>
</gene>
<feature type="domain" description="TIR" evidence="3">
    <location>
        <begin position="5"/>
        <end position="141"/>
    </location>
</feature>